<keyword evidence="10" id="KW-0067">ATP-binding</keyword>
<dbReference type="InterPro" id="IPR011037">
    <property type="entry name" value="Pyrv_Knase-like_insert_dom_sf"/>
</dbReference>
<feature type="coiled-coil region" evidence="16">
    <location>
        <begin position="40"/>
        <end position="67"/>
    </location>
</feature>
<dbReference type="PANTHER" id="PTHR11817">
    <property type="entry name" value="PYRUVATE KINASE"/>
    <property type="match status" value="1"/>
</dbReference>
<evidence type="ECO:0000256" key="6">
    <source>
        <dbReference type="ARBA" id="ARBA00022679"/>
    </source>
</evidence>
<evidence type="ECO:0000256" key="1">
    <source>
        <dbReference type="ARBA" id="ARBA00001946"/>
    </source>
</evidence>
<dbReference type="NCBIfam" id="NF004491">
    <property type="entry name" value="PRK05826.1"/>
    <property type="match status" value="1"/>
</dbReference>
<dbReference type="GO" id="GO:0005524">
    <property type="term" value="F:ATP binding"/>
    <property type="evidence" value="ECO:0007669"/>
    <property type="project" value="UniProtKB-KW"/>
</dbReference>
<evidence type="ECO:0000256" key="14">
    <source>
        <dbReference type="NCBIfam" id="TIGR01064"/>
    </source>
</evidence>
<feature type="domain" description="Pyruvate kinase C-terminal" evidence="18">
    <location>
        <begin position="357"/>
        <end position="457"/>
    </location>
</feature>
<evidence type="ECO:0000256" key="3">
    <source>
        <dbReference type="ARBA" id="ARBA00004997"/>
    </source>
</evidence>
<reference evidence="19 20" key="1">
    <citation type="journal article" date="2018" name="Genome Biol. Evol.">
        <title>Partnering With a Pest: Genomes of Hemlock Woolly Adelgid Symbionts Reveal Atypical Nutritional Provisioning Patterns in Dual-Obligate Bacteria.</title>
        <authorList>
            <person name="Weglarz K.M."/>
            <person name="Havill N.P."/>
            <person name="Burke G.R."/>
            <person name="von Dohlen C.D."/>
        </authorList>
    </citation>
    <scope>NUCLEOTIDE SEQUENCE [LARGE SCALE GENOMIC DNA]</scope>
    <source>
        <strain evidence="19">ENA</strain>
    </source>
</reference>
<dbReference type="Gene3D" id="3.40.1380.20">
    <property type="entry name" value="Pyruvate kinase, C-terminal domain"/>
    <property type="match status" value="1"/>
</dbReference>
<dbReference type="UniPathway" id="UPA00109">
    <property type="reaction ID" value="UER00188"/>
</dbReference>
<dbReference type="FunFam" id="3.20.20.60:FF:000001">
    <property type="entry name" value="Pyruvate kinase"/>
    <property type="match status" value="1"/>
</dbReference>
<keyword evidence="13 19" id="KW-0670">Pyruvate</keyword>
<dbReference type="GO" id="GO:0000287">
    <property type="term" value="F:magnesium ion binding"/>
    <property type="evidence" value="ECO:0007669"/>
    <property type="project" value="UniProtKB-UniRule"/>
</dbReference>
<dbReference type="InterPro" id="IPR015806">
    <property type="entry name" value="Pyrv_Knase_insert_dom_sf"/>
</dbReference>
<dbReference type="SUPFAM" id="SSF52935">
    <property type="entry name" value="PK C-terminal domain-like"/>
    <property type="match status" value="1"/>
</dbReference>
<dbReference type="NCBIfam" id="TIGR01064">
    <property type="entry name" value="pyruv_kin"/>
    <property type="match status" value="1"/>
</dbReference>
<comment type="cofactor">
    <cofactor evidence="2">
        <name>K(+)</name>
        <dbReference type="ChEBI" id="CHEBI:29103"/>
    </cofactor>
</comment>
<protein>
    <recommendedName>
        <fullName evidence="5 14">Pyruvate kinase</fullName>
        <ecNumber evidence="5 14">2.7.1.40</ecNumber>
    </recommendedName>
</protein>
<evidence type="ECO:0000256" key="9">
    <source>
        <dbReference type="ARBA" id="ARBA00022777"/>
    </source>
</evidence>
<proteinExistence type="inferred from homology"/>
<dbReference type="GO" id="GO:0006950">
    <property type="term" value="P:response to stress"/>
    <property type="evidence" value="ECO:0007669"/>
    <property type="project" value="UniProtKB-ARBA"/>
</dbReference>
<dbReference type="PROSITE" id="PS00110">
    <property type="entry name" value="PYRUVATE_KINASE"/>
    <property type="match status" value="1"/>
</dbReference>
<organism evidence="19 20">
    <name type="scientific">Candidatus Annandia adelgestsuga</name>
    <dbReference type="NCBI Taxonomy" id="1302411"/>
    <lineage>
        <taxon>Bacteria</taxon>
        <taxon>Pseudomonadati</taxon>
        <taxon>Pseudomonadota</taxon>
        <taxon>Gammaproteobacteria</taxon>
        <taxon>Enterobacterales</taxon>
        <taxon>Enterobacteriaceae</taxon>
        <taxon>Candidatus Annandia</taxon>
    </lineage>
</organism>
<evidence type="ECO:0000256" key="8">
    <source>
        <dbReference type="ARBA" id="ARBA00022741"/>
    </source>
</evidence>
<dbReference type="EC" id="2.7.1.40" evidence="5 14"/>
<dbReference type="GO" id="GO:0004743">
    <property type="term" value="F:pyruvate kinase activity"/>
    <property type="evidence" value="ECO:0007669"/>
    <property type="project" value="UniProtKB-UniRule"/>
</dbReference>
<dbReference type="InterPro" id="IPR015813">
    <property type="entry name" value="Pyrv/PenolPyrv_kinase-like_dom"/>
</dbReference>
<dbReference type="Gene3D" id="3.20.20.60">
    <property type="entry name" value="Phosphoenolpyruvate-binding domains"/>
    <property type="match status" value="1"/>
</dbReference>
<dbReference type="EMBL" id="CP026513">
    <property type="protein sequence ID" value="AZP36371.1"/>
    <property type="molecule type" value="Genomic_DNA"/>
</dbReference>
<dbReference type="InterPro" id="IPR018209">
    <property type="entry name" value="Pyrv_Knase_AS"/>
</dbReference>
<evidence type="ECO:0000256" key="5">
    <source>
        <dbReference type="ARBA" id="ARBA00012142"/>
    </source>
</evidence>
<comment type="cofactor">
    <cofactor evidence="1">
        <name>Mg(2+)</name>
        <dbReference type="ChEBI" id="CHEBI:18420"/>
    </cofactor>
</comment>
<dbReference type="Proteomes" id="UP000274458">
    <property type="component" value="Chromosome"/>
</dbReference>
<dbReference type="InterPro" id="IPR015793">
    <property type="entry name" value="Pyrv_Knase_brl"/>
</dbReference>
<comment type="catalytic activity">
    <reaction evidence="15">
        <text>pyruvate + ATP = phosphoenolpyruvate + ADP + H(+)</text>
        <dbReference type="Rhea" id="RHEA:18157"/>
        <dbReference type="ChEBI" id="CHEBI:15361"/>
        <dbReference type="ChEBI" id="CHEBI:15378"/>
        <dbReference type="ChEBI" id="CHEBI:30616"/>
        <dbReference type="ChEBI" id="CHEBI:58702"/>
        <dbReference type="ChEBI" id="CHEBI:456216"/>
        <dbReference type="EC" id="2.7.1.40"/>
    </reaction>
</comment>
<dbReference type="Pfam" id="PF02887">
    <property type="entry name" value="PK_C"/>
    <property type="match status" value="1"/>
</dbReference>
<feature type="domain" description="Pyruvate kinase barrel" evidence="17">
    <location>
        <begin position="1"/>
        <end position="325"/>
    </location>
</feature>
<evidence type="ECO:0000259" key="18">
    <source>
        <dbReference type="Pfam" id="PF02887"/>
    </source>
</evidence>
<gene>
    <name evidence="19" type="primary">pykF</name>
    <name evidence="19" type="ORF">C3B56_00287</name>
</gene>
<dbReference type="InterPro" id="IPR036918">
    <property type="entry name" value="Pyrv_Knase_C_sf"/>
</dbReference>
<evidence type="ECO:0000256" key="7">
    <source>
        <dbReference type="ARBA" id="ARBA00022723"/>
    </source>
</evidence>
<evidence type="ECO:0000256" key="12">
    <source>
        <dbReference type="ARBA" id="ARBA00023152"/>
    </source>
</evidence>
<evidence type="ECO:0000256" key="16">
    <source>
        <dbReference type="SAM" id="Coils"/>
    </source>
</evidence>
<dbReference type="FunFam" id="2.40.33.10:FF:000001">
    <property type="entry name" value="Pyruvate kinase"/>
    <property type="match status" value="1"/>
</dbReference>
<evidence type="ECO:0000259" key="17">
    <source>
        <dbReference type="Pfam" id="PF00224"/>
    </source>
</evidence>
<dbReference type="GO" id="GO:0030955">
    <property type="term" value="F:potassium ion binding"/>
    <property type="evidence" value="ECO:0007669"/>
    <property type="project" value="UniProtKB-UniRule"/>
</dbReference>
<dbReference type="PRINTS" id="PR01050">
    <property type="entry name" value="PYRUVTKNASE"/>
</dbReference>
<evidence type="ECO:0000256" key="13">
    <source>
        <dbReference type="ARBA" id="ARBA00023317"/>
    </source>
</evidence>
<comment type="similarity">
    <text evidence="4 15">Belongs to the pyruvate kinase family.</text>
</comment>
<dbReference type="SUPFAM" id="SSF50800">
    <property type="entry name" value="PK beta-barrel domain-like"/>
    <property type="match status" value="1"/>
</dbReference>
<evidence type="ECO:0000256" key="10">
    <source>
        <dbReference type="ARBA" id="ARBA00022840"/>
    </source>
</evidence>
<dbReference type="KEGG" id="aade:C3B56_00287"/>
<keyword evidence="6 15" id="KW-0808">Transferase</keyword>
<evidence type="ECO:0000256" key="4">
    <source>
        <dbReference type="ARBA" id="ARBA00008663"/>
    </source>
</evidence>
<keyword evidence="7" id="KW-0479">Metal-binding</keyword>
<keyword evidence="20" id="KW-1185">Reference proteome</keyword>
<dbReference type="Gene3D" id="2.40.33.10">
    <property type="entry name" value="PK beta-barrel domain-like"/>
    <property type="match status" value="1"/>
</dbReference>
<evidence type="ECO:0000313" key="19">
    <source>
        <dbReference type="EMBL" id="AZP36371.1"/>
    </source>
</evidence>
<evidence type="ECO:0000256" key="15">
    <source>
        <dbReference type="RuleBase" id="RU000504"/>
    </source>
</evidence>
<dbReference type="InterPro" id="IPR040442">
    <property type="entry name" value="Pyrv_kinase-like_dom_sf"/>
</dbReference>
<comment type="pathway">
    <text evidence="3 15">Carbohydrate degradation; glycolysis; pyruvate from D-glyceraldehyde 3-phosphate: step 5/5.</text>
</comment>
<dbReference type="InterPro" id="IPR001697">
    <property type="entry name" value="Pyr_Knase"/>
</dbReference>
<dbReference type="RefSeq" id="WP_126071645.1">
    <property type="nucleotide sequence ID" value="NZ_CP026513.1"/>
</dbReference>
<evidence type="ECO:0000313" key="20">
    <source>
        <dbReference type="Proteomes" id="UP000274458"/>
    </source>
</evidence>
<dbReference type="InterPro" id="IPR015795">
    <property type="entry name" value="Pyrv_Knase_C"/>
</dbReference>
<evidence type="ECO:0000256" key="2">
    <source>
        <dbReference type="ARBA" id="ARBA00001958"/>
    </source>
</evidence>
<keyword evidence="11 15" id="KW-0460">Magnesium</keyword>
<dbReference type="Pfam" id="PF00224">
    <property type="entry name" value="PK"/>
    <property type="match status" value="1"/>
</dbReference>
<evidence type="ECO:0000256" key="11">
    <source>
        <dbReference type="ARBA" id="ARBA00022842"/>
    </source>
</evidence>
<dbReference type="GO" id="GO:0016301">
    <property type="term" value="F:kinase activity"/>
    <property type="evidence" value="ECO:0007669"/>
    <property type="project" value="UniProtKB-KW"/>
</dbReference>
<name>A0A3S9J7M2_9ENTR</name>
<accession>A0A3S9J7M2</accession>
<keyword evidence="9 15" id="KW-0418">Kinase</keyword>
<keyword evidence="8" id="KW-0547">Nucleotide-binding</keyword>
<dbReference type="AlphaFoldDB" id="A0A3S9J7M2"/>
<dbReference type="SUPFAM" id="SSF51621">
    <property type="entry name" value="Phosphoenolpyruvate/pyruvate domain"/>
    <property type="match status" value="1"/>
</dbReference>
<dbReference type="NCBIfam" id="NF006664">
    <property type="entry name" value="PRK09206.1"/>
    <property type="match status" value="1"/>
</dbReference>
<sequence>MRKTKIVCTIGPKTESIYMLIKLLNMGMDVMRLNFSHGDHKEHNLRINNLRKAIKKTNKRAAILLDTRGPEIRTMKLVNGKDVKLKKGQFFKFTIDQNFIGNSTKVAVTYKKFLDDLKIGNLVLLDDGLIKMKVINVNKKYVFCSVLNDGVLGENKGVNLPEISIKLPTLSEVDKKDLIFGCKKKIDFVAVSFVRKKSDILEIRKFLDNNKGKDIKIISKIENREGLKNFLEILNVSDGIMVARGDLGVEIPLEEVIFVQKMMIKKCNESLKVIITATQMLDSMIRNPRPTRAEAGDITNAIMDGTDAVMLSGESAKGNYPLESVSTMKKICIKTDKIIKPKIYIKNSKYKNLIFLETICCGAVGISEKIKIKLIIIETSSGVSAMALRKYFPKSMILALTYKRRVANQLILSKGIISRVIKKKISQNNIYNISREESLKSGYAKLGDIVIIISGICKLNKKIHNISIHTL</sequence>
<keyword evidence="12 15" id="KW-0324">Glycolysis</keyword>
<dbReference type="OrthoDB" id="9812123at2"/>
<dbReference type="NCBIfam" id="NF004978">
    <property type="entry name" value="PRK06354.1"/>
    <property type="match status" value="1"/>
</dbReference>
<keyword evidence="16" id="KW-0175">Coiled coil</keyword>